<accession>A0A0R1Y1R0</accession>
<evidence type="ECO:0000313" key="3">
    <source>
        <dbReference type="Proteomes" id="UP000051236"/>
    </source>
</evidence>
<comment type="caution">
    <text evidence="2">The sequence shown here is derived from an EMBL/GenBank/DDBJ whole genome shotgun (WGS) entry which is preliminary data.</text>
</comment>
<keyword evidence="3" id="KW-1185">Reference proteome</keyword>
<dbReference type="AlphaFoldDB" id="A0A0R1Y1R0"/>
<dbReference type="Pfam" id="PF18848">
    <property type="entry name" value="baeRF_family6"/>
    <property type="match status" value="1"/>
</dbReference>
<reference evidence="2 3" key="1">
    <citation type="journal article" date="2015" name="Genome Announc.">
        <title>Expanding the biotechnology potential of lactobacilli through comparative genomics of 213 strains and associated genera.</title>
        <authorList>
            <person name="Sun Z."/>
            <person name="Harris H.M."/>
            <person name="McCann A."/>
            <person name="Guo C."/>
            <person name="Argimon S."/>
            <person name="Zhang W."/>
            <person name="Yang X."/>
            <person name="Jeffery I.B."/>
            <person name="Cooney J.C."/>
            <person name="Kagawa T.F."/>
            <person name="Liu W."/>
            <person name="Song Y."/>
            <person name="Salvetti E."/>
            <person name="Wrobel A."/>
            <person name="Rasinkangas P."/>
            <person name="Parkhill J."/>
            <person name="Rea M.C."/>
            <person name="O'Sullivan O."/>
            <person name="Ritari J."/>
            <person name="Douillard F.P."/>
            <person name="Paul Ross R."/>
            <person name="Yang R."/>
            <person name="Briner A.E."/>
            <person name="Felis G.E."/>
            <person name="de Vos W.M."/>
            <person name="Barrangou R."/>
            <person name="Klaenhammer T.R."/>
            <person name="Caufield P.W."/>
            <person name="Cui Y."/>
            <person name="Zhang H."/>
            <person name="O'Toole P.W."/>
        </authorList>
    </citation>
    <scope>NUCLEOTIDE SEQUENCE [LARGE SCALE GENOMIC DNA]</scope>
    <source>
        <strain evidence="2 3">DSM 18527</strain>
    </source>
</reference>
<sequence>MALTDDLKKLVMDVTREKESPYISIFMGVNPNDTNIQKDKSAYKNLVAQAQKDFTSQYPKREWDVYQEEFDLIASERSLGRDGFQGMAVIASKTHIFRYYLNIQPEDQSYVSDNLYILPIIKDAQYKFDYDMLSIDKAGFKLYRVRDGALKLADLPTDAPNDFHKAIIDPLLVDSQTEVHPEHAGNDVYSTRDIQDVPKEDDLVRYYKAVDLYVRQKFTLVEHVPVVLLGAEDVQDIFRKNTKNGMLESNIKITRVPSKLDQPTLNRLKDDINAQFAVQSKAQILQELDNARSGGRETSGVDNVVQAAVEGRIRQVLIRDNTVEHGVIDLDMNVDTKSKTAAKHNLLNDIAVVVLAFGGSVHVLTDDEMPIGQSVIGLLRGRAQ</sequence>
<proteinExistence type="predicted"/>
<organism evidence="2 3">
    <name type="scientific">Agrilactobacillus composti DSM 18527 = JCM 14202</name>
    <dbReference type="NCBI Taxonomy" id="1423734"/>
    <lineage>
        <taxon>Bacteria</taxon>
        <taxon>Bacillati</taxon>
        <taxon>Bacillota</taxon>
        <taxon>Bacilli</taxon>
        <taxon>Lactobacillales</taxon>
        <taxon>Lactobacillaceae</taxon>
        <taxon>Agrilactobacillus</taxon>
    </lineage>
</organism>
<evidence type="ECO:0000313" key="2">
    <source>
        <dbReference type="EMBL" id="KRM34884.1"/>
    </source>
</evidence>
<dbReference type="eggNOG" id="COG1503">
    <property type="taxonomic scope" value="Bacteria"/>
</dbReference>
<dbReference type="STRING" id="1423734.FC83_GL002023"/>
<protein>
    <recommendedName>
        <fullName evidence="1">Bacterial archaeo-eukaryotic release factor family 6 domain-containing protein</fullName>
    </recommendedName>
</protein>
<dbReference type="Proteomes" id="UP000051236">
    <property type="component" value="Unassembled WGS sequence"/>
</dbReference>
<feature type="domain" description="Bacterial archaeo-eukaryotic release factor family 6" evidence="1">
    <location>
        <begin position="129"/>
        <end position="269"/>
    </location>
</feature>
<name>A0A0R1Y1R0_9LACO</name>
<dbReference type="PATRIC" id="fig|1423734.3.peg.2047"/>
<dbReference type="InterPro" id="IPR040628">
    <property type="entry name" value="BaeRF_family6"/>
</dbReference>
<dbReference type="EMBL" id="AZGA01000020">
    <property type="protein sequence ID" value="KRM34884.1"/>
    <property type="molecule type" value="Genomic_DNA"/>
</dbReference>
<evidence type="ECO:0000259" key="1">
    <source>
        <dbReference type="Pfam" id="PF18848"/>
    </source>
</evidence>
<gene>
    <name evidence="2" type="ORF">FC83_GL002023</name>
</gene>
<dbReference type="RefSeq" id="WP_057002519.1">
    <property type="nucleotide sequence ID" value="NZ_AZGA01000020.1"/>
</dbReference>